<evidence type="ECO:0000313" key="2">
    <source>
        <dbReference type="Proteomes" id="UP001283361"/>
    </source>
</evidence>
<keyword evidence="2" id="KW-1185">Reference proteome</keyword>
<protein>
    <submittedName>
        <fullName evidence="1">Uncharacterized protein</fullName>
    </submittedName>
</protein>
<proteinExistence type="predicted"/>
<dbReference type="EMBL" id="JAWDGP010005621">
    <property type="protein sequence ID" value="KAK3754915.1"/>
    <property type="molecule type" value="Genomic_DNA"/>
</dbReference>
<dbReference type="Proteomes" id="UP001283361">
    <property type="component" value="Unassembled WGS sequence"/>
</dbReference>
<accession>A0AAE0YSN2</accession>
<comment type="caution">
    <text evidence="1">The sequence shown here is derived from an EMBL/GenBank/DDBJ whole genome shotgun (WGS) entry which is preliminary data.</text>
</comment>
<dbReference type="AlphaFoldDB" id="A0AAE0YSN2"/>
<gene>
    <name evidence="1" type="ORF">RRG08_049489</name>
</gene>
<sequence length="168" mass="18679">MSISHTVFSVPIFPVSHTLSSQFQSSQYLTHCLLSSNLPSISHTVFSVPIFPVSHTLSSQFQSSQYLTHCLLSSNLPSISHTVFSVPIFPVSHTLSSQFQSSQYLTHCLLSSKSNVIHRNIRRAAYQQIVMDCNVRLSLEDECVGVGERGQSYRVRRVCGCGEEGTEL</sequence>
<reference evidence="1" key="1">
    <citation type="journal article" date="2023" name="G3 (Bethesda)">
        <title>A reference genome for the long-term kleptoplast-retaining sea slug Elysia crispata morphotype clarki.</title>
        <authorList>
            <person name="Eastman K.E."/>
            <person name="Pendleton A.L."/>
            <person name="Shaikh M.A."/>
            <person name="Suttiyut T."/>
            <person name="Ogas R."/>
            <person name="Tomko P."/>
            <person name="Gavelis G."/>
            <person name="Widhalm J.R."/>
            <person name="Wisecaver J.H."/>
        </authorList>
    </citation>
    <scope>NUCLEOTIDE SEQUENCE</scope>
    <source>
        <strain evidence="1">ECLA1</strain>
    </source>
</reference>
<name>A0AAE0YSN2_9GAST</name>
<evidence type="ECO:0000313" key="1">
    <source>
        <dbReference type="EMBL" id="KAK3754915.1"/>
    </source>
</evidence>
<organism evidence="1 2">
    <name type="scientific">Elysia crispata</name>
    <name type="common">lettuce slug</name>
    <dbReference type="NCBI Taxonomy" id="231223"/>
    <lineage>
        <taxon>Eukaryota</taxon>
        <taxon>Metazoa</taxon>
        <taxon>Spiralia</taxon>
        <taxon>Lophotrochozoa</taxon>
        <taxon>Mollusca</taxon>
        <taxon>Gastropoda</taxon>
        <taxon>Heterobranchia</taxon>
        <taxon>Euthyneura</taxon>
        <taxon>Panpulmonata</taxon>
        <taxon>Sacoglossa</taxon>
        <taxon>Placobranchoidea</taxon>
        <taxon>Plakobranchidae</taxon>
        <taxon>Elysia</taxon>
    </lineage>
</organism>